<evidence type="ECO:0000256" key="1">
    <source>
        <dbReference type="ARBA" id="ARBA00022729"/>
    </source>
</evidence>
<dbReference type="InterPro" id="IPR011055">
    <property type="entry name" value="Dup_hybrid_motif"/>
</dbReference>
<dbReference type="InterPro" id="IPR016047">
    <property type="entry name" value="M23ase_b-sheet_dom"/>
</dbReference>
<keyword evidence="5" id="KW-1185">Reference proteome</keyword>
<reference evidence="4 5" key="1">
    <citation type="submission" date="2019-06" db="EMBL/GenBank/DDBJ databases">
        <title>New taxonomy in bacterial strain CC-CFT640, isolated from vineyard.</title>
        <authorList>
            <person name="Lin S.-Y."/>
            <person name="Tsai C.-F."/>
            <person name="Young C.-C."/>
        </authorList>
    </citation>
    <scope>NUCLEOTIDE SEQUENCE [LARGE SCALE GENOMIC DNA]</scope>
    <source>
        <strain evidence="4 5">CC-CFT640</strain>
    </source>
</reference>
<dbReference type="Gene3D" id="2.70.70.10">
    <property type="entry name" value="Glucose Permease (Domain IIA)"/>
    <property type="match status" value="1"/>
</dbReference>
<organism evidence="4 5">
    <name type="scientific">Vineibacter terrae</name>
    <dbReference type="NCBI Taxonomy" id="2586908"/>
    <lineage>
        <taxon>Bacteria</taxon>
        <taxon>Pseudomonadati</taxon>
        <taxon>Pseudomonadota</taxon>
        <taxon>Alphaproteobacteria</taxon>
        <taxon>Hyphomicrobiales</taxon>
        <taxon>Vineibacter</taxon>
    </lineage>
</organism>
<gene>
    <name evidence="4" type="ORF">FHP25_22500</name>
</gene>
<dbReference type="EMBL" id="VDUZ01000027">
    <property type="protein sequence ID" value="TXL73225.1"/>
    <property type="molecule type" value="Genomic_DNA"/>
</dbReference>
<sequence length="169" mass="18068">MALPIEGSHISSPFGTRRLGRWAAFHNGLDVAGRYGTPIIAAADGVVDYAGWYYNYGKTVRIVHSDSLATSYSHMSNFAAGVTPGTRVRKGQLIGYVGSTGRSTGPHLHFCVLVDGQFVNPAPYVANGGGRLNGQDLVSFRDWQRTTAGMARGGSGRRTSSEADGYNRL</sequence>
<dbReference type="AlphaFoldDB" id="A0A5C8PHS8"/>
<accession>A0A5C8PHS8</accession>
<dbReference type="SUPFAM" id="SSF51261">
    <property type="entry name" value="Duplicated hybrid motif"/>
    <property type="match status" value="1"/>
</dbReference>
<evidence type="ECO:0000256" key="2">
    <source>
        <dbReference type="SAM" id="MobiDB-lite"/>
    </source>
</evidence>
<proteinExistence type="predicted"/>
<dbReference type="PANTHER" id="PTHR21666">
    <property type="entry name" value="PEPTIDASE-RELATED"/>
    <property type="match status" value="1"/>
</dbReference>
<dbReference type="CDD" id="cd12797">
    <property type="entry name" value="M23_peptidase"/>
    <property type="match status" value="1"/>
</dbReference>
<protein>
    <submittedName>
        <fullName evidence="4">M23 family metallopeptidase</fullName>
    </submittedName>
</protein>
<evidence type="ECO:0000313" key="5">
    <source>
        <dbReference type="Proteomes" id="UP000321638"/>
    </source>
</evidence>
<evidence type="ECO:0000259" key="3">
    <source>
        <dbReference type="Pfam" id="PF01551"/>
    </source>
</evidence>
<feature type="domain" description="M23ase beta-sheet core" evidence="3">
    <location>
        <begin position="25"/>
        <end position="121"/>
    </location>
</feature>
<dbReference type="Proteomes" id="UP000321638">
    <property type="component" value="Unassembled WGS sequence"/>
</dbReference>
<dbReference type="OrthoDB" id="9805070at2"/>
<keyword evidence="1" id="KW-0732">Signal</keyword>
<dbReference type="GO" id="GO:0004222">
    <property type="term" value="F:metalloendopeptidase activity"/>
    <property type="evidence" value="ECO:0007669"/>
    <property type="project" value="TreeGrafter"/>
</dbReference>
<dbReference type="InterPro" id="IPR050570">
    <property type="entry name" value="Cell_wall_metabolism_enzyme"/>
</dbReference>
<comment type="caution">
    <text evidence="4">The sequence shown here is derived from an EMBL/GenBank/DDBJ whole genome shotgun (WGS) entry which is preliminary data.</text>
</comment>
<evidence type="ECO:0000313" key="4">
    <source>
        <dbReference type="EMBL" id="TXL73225.1"/>
    </source>
</evidence>
<feature type="region of interest" description="Disordered" evidence="2">
    <location>
        <begin position="149"/>
        <end position="169"/>
    </location>
</feature>
<dbReference type="PANTHER" id="PTHR21666:SF289">
    <property type="entry name" value="L-ALA--D-GLU ENDOPEPTIDASE"/>
    <property type="match status" value="1"/>
</dbReference>
<name>A0A5C8PHS8_9HYPH</name>
<feature type="compositionally biased region" description="Basic and acidic residues" evidence="2">
    <location>
        <begin position="159"/>
        <end position="169"/>
    </location>
</feature>
<dbReference type="Pfam" id="PF01551">
    <property type="entry name" value="Peptidase_M23"/>
    <property type="match status" value="1"/>
</dbReference>